<evidence type="ECO:0000256" key="7">
    <source>
        <dbReference type="ARBA" id="ARBA00022824"/>
    </source>
</evidence>
<evidence type="ECO:0000256" key="9">
    <source>
        <dbReference type="ARBA" id="ARBA00023136"/>
    </source>
</evidence>
<feature type="transmembrane region" description="Helical" evidence="10">
    <location>
        <begin position="151"/>
        <end position="176"/>
    </location>
</feature>
<keyword evidence="5 10" id="KW-0808">Transferase</keyword>
<comment type="subcellular location">
    <subcellularLocation>
        <location evidence="1 10">Endoplasmic reticulum membrane</location>
        <topology evidence="1 10">Multi-pass membrane protein</topology>
    </subcellularLocation>
</comment>
<keyword evidence="7 10" id="KW-0256">Endoplasmic reticulum</keyword>
<evidence type="ECO:0000256" key="10">
    <source>
        <dbReference type="RuleBase" id="RU363110"/>
    </source>
</evidence>
<keyword evidence="4 10" id="KW-0328">Glycosyltransferase</keyword>
<feature type="transmembrane region" description="Helical" evidence="10">
    <location>
        <begin position="370"/>
        <end position="392"/>
    </location>
</feature>
<dbReference type="KEGG" id="smo:SELMODRAFT_129281"/>
<feature type="transmembrane region" description="Helical" evidence="10">
    <location>
        <begin position="446"/>
        <end position="465"/>
    </location>
</feature>
<comment type="pathway">
    <text evidence="2 10">Protein modification; protein glycosylation.</text>
</comment>
<gene>
    <name evidence="12" type="primary">GT57A2</name>
    <name evidence="12" type="ORF">SELMODRAFT_129281</name>
</gene>
<feature type="transmembrane region" description="Helical" evidence="10">
    <location>
        <begin position="305"/>
        <end position="324"/>
    </location>
</feature>
<feature type="transmembrane region" description="Helical" evidence="10">
    <location>
        <begin position="183"/>
        <end position="204"/>
    </location>
</feature>
<dbReference type="AlphaFoldDB" id="D8T098"/>
<evidence type="ECO:0000256" key="5">
    <source>
        <dbReference type="ARBA" id="ARBA00022679"/>
    </source>
</evidence>
<dbReference type="Gramene" id="EFJ09810">
    <property type="protein sequence ID" value="EFJ09810"/>
    <property type="gene ID" value="SELMODRAFT_129281"/>
</dbReference>
<reference evidence="12 13" key="1">
    <citation type="journal article" date="2011" name="Science">
        <title>The Selaginella genome identifies genetic changes associated with the evolution of vascular plants.</title>
        <authorList>
            <person name="Banks J.A."/>
            <person name="Nishiyama T."/>
            <person name="Hasebe M."/>
            <person name="Bowman J.L."/>
            <person name="Gribskov M."/>
            <person name="dePamphilis C."/>
            <person name="Albert V.A."/>
            <person name="Aono N."/>
            <person name="Aoyama T."/>
            <person name="Ambrose B.A."/>
            <person name="Ashton N.W."/>
            <person name="Axtell M.J."/>
            <person name="Barker E."/>
            <person name="Barker M.S."/>
            <person name="Bennetzen J.L."/>
            <person name="Bonawitz N.D."/>
            <person name="Chapple C."/>
            <person name="Cheng C."/>
            <person name="Correa L.G."/>
            <person name="Dacre M."/>
            <person name="DeBarry J."/>
            <person name="Dreyer I."/>
            <person name="Elias M."/>
            <person name="Engstrom E.M."/>
            <person name="Estelle M."/>
            <person name="Feng L."/>
            <person name="Finet C."/>
            <person name="Floyd S.K."/>
            <person name="Frommer W.B."/>
            <person name="Fujita T."/>
            <person name="Gramzow L."/>
            <person name="Gutensohn M."/>
            <person name="Harholt J."/>
            <person name="Hattori M."/>
            <person name="Heyl A."/>
            <person name="Hirai T."/>
            <person name="Hiwatashi Y."/>
            <person name="Ishikawa M."/>
            <person name="Iwata M."/>
            <person name="Karol K.G."/>
            <person name="Koehler B."/>
            <person name="Kolukisaoglu U."/>
            <person name="Kubo M."/>
            <person name="Kurata T."/>
            <person name="Lalonde S."/>
            <person name="Li K."/>
            <person name="Li Y."/>
            <person name="Litt A."/>
            <person name="Lyons E."/>
            <person name="Manning G."/>
            <person name="Maruyama T."/>
            <person name="Michael T.P."/>
            <person name="Mikami K."/>
            <person name="Miyazaki S."/>
            <person name="Morinaga S."/>
            <person name="Murata T."/>
            <person name="Mueller-Roeber B."/>
            <person name="Nelson D.R."/>
            <person name="Obara M."/>
            <person name="Oguri Y."/>
            <person name="Olmstead R.G."/>
            <person name="Onodera N."/>
            <person name="Petersen B.L."/>
            <person name="Pils B."/>
            <person name="Prigge M."/>
            <person name="Rensing S.A."/>
            <person name="Riano-Pachon D.M."/>
            <person name="Roberts A.W."/>
            <person name="Sato Y."/>
            <person name="Scheller H.V."/>
            <person name="Schulz B."/>
            <person name="Schulz C."/>
            <person name="Shakirov E.V."/>
            <person name="Shibagaki N."/>
            <person name="Shinohara N."/>
            <person name="Shippen D.E."/>
            <person name="Soerensen I."/>
            <person name="Sotooka R."/>
            <person name="Sugimoto N."/>
            <person name="Sugita M."/>
            <person name="Sumikawa N."/>
            <person name="Tanurdzic M."/>
            <person name="Theissen G."/>
            <person name="Ulvskov P."/>
            <person name="Wakazuki S."/>
            <person name="Weng J.K."/>
            <person name="Willats W.W."/>
            <person name="Wipf D."/>
            <person name="Wolf P.G."/>
            <person name="Yang L."/>
            <person name="Zimmer A.D."/>
            <person name="Zhu Q."/>
            <person name="Mitros T."/>
            <person name="Hellsten U."/>
            <person name="Loque D."/>
            <person name="Otillar R."/>
            <person name="Salamov A."/>
            <person name="Schmutz J."/>
            <person name="Shapiro H."/>
            <person name="Lindquist E."/>
            <person name="Lucas S."/>
            <person name="Rokhsar D."/>
            <person name="Grigoriev I.V."/>
        </authorList>
    </citation>
    <scope>NUCLEOTIDE SEQUENCE [LARGE SCALE GENOMIC DNA]</scope>
</reference>
<name>D8T098_SELML</name>
<dbReference type="STRING" id="88036.D8T098"/>
<feature type="transmembrane region" description="Helical" evidence="10">
    <location>
        <begin position="271"/>
        <end position="293"/>
    </location>
</feature>
<keyword evidence="11" id="KW-0732">Signal</keyword>
<dbReference type="InterPro" id="IPR004856">
    <property type="entry name" value="Glyco_trans_ALG6/ALG8"/>
</dbReference>
<evidence type="ECO:0000313" key="13">
    <source>
        <dbReference type="Proteomes" id="UP000001514"/>
    </source>
</evidence>
<feature type="chain" id="PRO_5003123192" description="Alpha-1,3-glucosyltransferase" evidence="11">
    <location>
        <begin position="17"/>
        <end position="485"/>
    </location>
</feature>
<dbReference type="PANTHER" id="PTHR12413:SF2">
    <property type="entry name" value="DOLICHYL PYROPHOSPHATE GLC1MAN9GLCNAC2 ALPHA-1,3-GLUCOSYLTRANSFERASE-RELATED"/>
    <property type="match status" value="1"/>
</dbReference>
<evidence type="ECO:0000256" key="11">
    <source>
        <dbReference type="SAM" id="SignalP"/>
    </source>
</evidence>
<dbReference type="HOGENOM" id="CLU_022045_1_1_1"/>
<dbReference type="OMA" id="YHSTDFD"/>
<organism evidence="13">
    <name type="scientific">Selaginella moellendorffii</name>
    <name type="common">Spikemoss</name>
    <dbReference type="NCBI Taxonomy" id="88036"/>
    <lineage>
        <taxon>Eukaryota</taxon>
        <taxon>Viridiplantae</taxon>
        <taxon>Streptophyta</taxon>
        <taxon>Embryophyta</taxon>
        <taxon>Tracheophyta</taxon>
        <taxon>Lycopodiopsida</taxon>
        <taxon>Selaginellales</taxon>
        <taxon>Selaginellaceae</taxon>
        <taxon>Selaginella</taxon>
    </lineage>
</organism>
<evidence type="ECO:0000256" key="2">
    <source>
        <dbReference type="ARBA" id="ARBA00004922"/>
    </source>
</evidence>
<dbReference type="Proteomes" id="UP000001514">
    <property type="component" value="Unassembled WGS sequence"/>
</dbReference>
<keyword evidence="9 10" id="KW-0472">Membrane</keyword>
<sequence length="485" mass="54865">MGELLVMAAIATCVKILLLPSYHSTDFEVHRNWLAITHSLPVDRWYVDETSEWTLDYPPFFAWFERLLSAFAAVWDPRIVDLSAGKNYASASCLLFQRGSVMVADSVLYLGLWSYCKGMAPDKRKLVYAVVVFSPGLLIVDHIHFQYNGFLLGILLLSLAALKQGKDLLGGVIFAALVCFKHLFALAISVLGVVVLAFGPFAYYGQIQQVLRRLFPFGRGLCHAYWAPNIWAMYNTADKALSILFKAAGFKVNSTTAAYTGGLVGEFSSYAVLPSITPLITFAMVLSSLVPWLYKIWRNPQPSRVVYYITYAYMCGFMFGWHVHEKASLHFVVPFSLIAVESMDNANDYLFLSTVCYYSLFPLLYEAPEYPIKVLVLLLYSTLLWDCFSNYFSVKVDGKGEDKSKASRHSRTALGRLKSSYLAGMILIEIYGQFGHRFLFPQRLEFLPLMLVSAYCSIGVFYIWVQWFRSGFSIHDWSTLPPPSK</sequence>
<evidence type="ECO:0000313" key="12">
    <source>
        <dbReference type="EMBL" id="EFJ09810.1"/>
    </source>
</evidence>
<proteinExistence type="inferred from homology"/>
<dbReference type="EMBL" id="GL377658">
    <property type="protein sequence ID" value="EFJ09810.1"/>
    <property type="molecule type" value="Genomic_DNA"/>
</dbReference>
<keyword evidence="13" id="KW-1185">Reference proteome</keyword>
<dbReference type="Pfam" id="PF03155">
    <property type="entry name" value="Alg6_Alg8"/>
    <property type="match status" value="1"/>
</dbReference>
<dbReference type="EC" id="2.4.1.-" evidence="10"/>
<dbReference type="GO" id="GO:0006488">
    <property type="term" value="P:dolichol-linked oligosaccharide biosynthetic process"/>
    <property type="evidence" value="ECO:0000318"/>
    <property type="project" value="GO_Central"/>
</dbReference>
<evidence type="ECO:0000256" key="3">
    <source>
        <dbReference type="ARBA" id="ARBA00008715"/>
    </source>
</evidence>
<dbReference type="GO" id="GO:0005789">
    <property type="term" value="C:endoplasmic reticulum membrane"/>
    <property type="evidence" value="ECO:0000318"/>
    <property type="project" value="GO_Central"/>
</dbReference>
<feature type="transmembrane region" description="Helical" evidence="10">
    <location>
        <begin position="413"/>
        <end position="434"/>
    </location>
</feature>
<dbReference type="eggNOG" id="KOG2576">
    <property type="taxonomic scope" value="Eukaryota"/>
</dbReference>
<keyword evidence="8 10" id="KW-1133">Transmembrane helix</keyword>
<comment type="similarity">
    <text evidence="3 10">Belongs to the ALG6/ALG8 glucosyltransferase family.</text>
</comment>
<dbReference type="PANTHER" id="PTHR12413">
    <property type="entry name" value="DOLICHYL GLYCOSYLTRANSFERASE"/>
    <property type="match status" value="1"/>
</dbReference>
<evidence type="ECO:0000256" key="6">
    <source>
        <dbReference type="ARBA" id="ARBA00022692"/>
    </source>
</evidence>
<evidence type="ECO:0000256" key="4">
    <source>
        <dbReference type="ARBA" id="ARBA00022676"/>
    </source>
</evidence>
<dbReference type="GO" id="GO:0042283">
    <property type="term" value="F:dolichyl pyrophosphate Glc1Man9GlcNAc2 alpha-1,3-glucosyltransferase activity"/>
    <property type="evidence" value="ECO:0000318"/>
    <property type="project" value="GO_Central"/>
</dbReference>
<accession>D8T098</accession>
<dbReference type="UniPathway" id="UPA00378"/>
<evidence type="ECO:0000256" key="1">
    <source>
        <dbReference type="ARBA" id="ARBA00004477"/>
    </source>
</evidence>
<evidence type="ECO:0000256" key="8">
    <source>
        <dbReference type="ARBA" id="ARBA00022989"/>
    </source>
</evidence>
<comment type="caution">
    <text evidence="10">Lacks conserved residue(s) required for the propagation of feature annotation.</text>
</comment>
<protein>
    <recommendedName>
        <fullName evidence="10">Alpha-1,3-glucosyltransferase</fullName>
        <ecNumber evidence="10">2.4.1.-</ecNumber>
    </recommendedName>
</protein>
<feature type="signal peptide" evidence="11">
    <location>
        <begin position="1"/>
        <end position="16"/>
    </location>
</feature>
<dbReference type="InParanoid" id="D8T098"/>
<keyword evidence="6 10" id="KW-0812">Transmembrane</keyword>
<dbReference type="FunCoup" id="D8T098">
    <property type="interactions" value="4490"/>
</dbReference>